<gene>
    <name evidence="3" type="ORF">GYM71_04560</name>
</gene>
<feature type="compositionally biased region" description="Polar residues" evidence="1">
    <location>
        <begin position="68"/>
        <end position="90"/>
    </location>
</feature>
<proteinExistence type="predicted"/>
<dbReference type="Proteomes" id="UP000826550">
    <property type="component" value="Chromosome"/>
</dbReference>
<keyword evidence="2" id="KW-1133">Transmembrane helix</keyword>
<evidence type="ECO:0000256" key="1">
    <source>
        <dbReference type="SAM" id="MobiDB-lite"/>
    </source>
</evidence>
<keyword evidence="2" id="KW-0472">Membrane</keyword>
<feature type="region of interest" description="Disordered" evidence="1">
    <location>
        <begin position="1"/>
        <end position="90"/>
    </location>
</feature>
<accession>A0ABX8W7P9</accession>
<keyword evidence="4" id="KW-1185">Reference proteome</keyword>
<feature type="compositionally biased region" description="Basic residues" evidence="1">
    <location>
        <begin position="7"/>
        <end position="18"/>
    </location>
</feature>
<keyword evidence="2" id="KW-0812">Transmembrane</keyword>
<evidence type="ECO:0000313" key="4">
    <source>
        <dbReference type="Proteomes" id="UP000826550"/>
    </source>
</evidence>
<sequence>MTEKRSDYRKKNKHKKNKGFFNTIKSAFDGNDEEVDVNPEFTRSENEGASNIQQPNRENTRKKRRKQGNFSQKTANSHISPNDHALTSEQKGLRLKKKLNRAIFIMLVLIILVLLALFHL</sequence>
<organism evidence="3 4">
    <name type="scientific">Lactobacillus panisapium</name>
    <dbReference type="NCBI Taxonomy" id="2012495"/>
    <lineage>
        <taxon>Bacteria</taxon>
        <taxon>Bacillati</taxon>
        <taxon>Bacillota</taxon>
        <taxon>Bacilli</taxon>
        <taxon>Lactobacillales</taxon>
        <taxon>Lactobacillaceae</taxon>
        <taxon>Lactobacillus</taxon>
    </lineage>
</organism>
<reference evidence="3 4" key="1">
    <citation type="submission" date="2020-01" db="EMBL/GenBank/DDBJ databases">
        <title>Vast differences in strain-level diversity in the gut microbiota of two closely related honey bee species.</title>
        <authorList>
            <person name="Ellegaard K.M."/>
            <person name="Suenami S."/>
            <person name="Miyazaki R."/>
            <person name="Engel P."/>
        </authorList>
    </citation>
    <scope>NUCLEOTIDE SEQUENCE [LARGE SCALE GENOMIC DNA]</scope>
    <source>
        <strain evidence="3 4">ESL0416</strain>
    </source>
</reference>
<feature type="transmembrane region" description="Helical" evidence="2">
    <location>
        <begin position="99"/>
        <end position="118"/>
    </location>
</feature>
<evidence type="ECO:0000313" key="3">
    <source>
        <dbReference type="EMBL" id="QYN52722.1"/>
    </source>
</evidence>
<dbReference type="RefSeq" id="WP_220221086.1">
    <property type="nucleotide sequence ID" value="NZ_CP048268.1"/>
</dbReference>
<name>A0ABX8W7P9_9LACO</name>
<evidence type="ECO:0000256" key="2">
    <source>
        <dbReference type="SAM" id="Phobius"/>
    </source>
</evidence>
<protein>
    <submittedName>
        <fullName evidence="3">Uncharacterized protein</fullName>
    </submittedName>
</protein>
<feature type="compositionally biased region" description="Polar residues" evidence="1">
    <location>
        <begin position="47"/>
        <end position="57"/>
    </location>
</feature>
<dbReference type="EMBL" id="CP048268">
    <property type="protein sequence ID" value="QYN52722.1"/>
    <property type="molecule type" value="Genomic_DNA"/>
</dbReference>